<evidence type="ECO:0000313" key="1">
    <source>
        <dbReference type="EMBL" id="OGK00742.1"/>
    </source>
</evidence>
<dbReference type="EMBL" id="MFYX01000141">
    <property type="protein sequence ID" value="OGK00742.1"/>
    <property type="molecule type" value="Genomic_DNA"/>
</dbReference>
<sequence>MKLQIGRLTNDDDSRKELDFSKSMESMVDQLEGQIDIMITPGGVVNFNFPKTIDRHYGKGPEDTISDDCLGLSGRTVLYHEVEKVIQERADNGNCY</sequence>
<gene>
    <name evidence="1" type="ORF">A2519_19945</name>
</gene>
<dbReference type="Proteomes" id="UP000179243">
    <property type="component" value="Unassembled WGS sequence"/>
</dbReference>
<dbReference type="AlphaFoldDB" id="A0A1F7F2F6"/>
<reference evidence="1 2" key="1">
    <citation type="journal article" date="2016" name="Nat. Commun.">
        <title>Thousands of microbial genomes shed light on interconnected biogeochemical processes in an aquifer system.</title>
        <authorList>
            <person name="Anantharaman K."/>
            <person name="Brown C.T."/>
            <person name="Hug L.A."/>
            <person name="Sharon I."/>
            <person name="Castelle C.J."/>
            <person name="Probst A.J."/>
            <person name="Thomas B.C."/>
            <person name="Singh A."/>
            <person name="Wilkins M.J."/>
            <person name="Karaoz U."/>
            <person name="Brodie E.L."/>
            <person name="Williams K.H."/>
            <person name="Hubbard S.S."/>
            <person name="Banfield J.F."/>
        </authorList>
    </citation>
    <scope>NUCLEOTIDE SEQUENCE [LARGE SCALE GENOMIC DNA]</scope>
</reference>
<protein>
    <submittedName>
        <fullName evidence="1">Uncharacterized protein</fullName>
    </submittedName>
</protein>
<organism evidence="1 2">
    <name type="scientific">Candidatus Raymondbacteria bacterium RIFOXYD12_FULL_49_13</name>
    <dbReference type="NCBI Taxonomy" id="1817890"/>
    <lineage>
        <taxon>Bacteria</taxon>
        <taxon>Raymondiibacteriota</taxon>
    </lineage>
</organism>
<accession>A0A1F7F2F6</accession>
<name>A0A1F7F2F6_UNCRA</name>
<comment type="caution">
    <text evidence="1">The sequence shown here is derived from an EMBL/GenBank/DDBJ whole genome shotgun (WGS) entry which is preliminary data.</text>
</comment>
<evidence type="ECO:0000313" key="2">
    <source>
        <dbReference type="Proteomes" id="UP000179243"/>
    </source>
</evidence>
<proteinExistence type="predicted"/>